<evidence type="ECO:0000256" key="1">
    <source>
        <dbReference type="ARBA" id="ARBA00009437"/>
    </source>
</evidence>
<evidence type="ECO:0000256" key="2">
    <source>
        <dbReference type="ARBA" id="ARBA00023015"/>
    </source>
</evidence>
<dbReference type="Gene3D" id="1.10.10.10">
    <property type="entry name" value="Winged helix-like DNA-binding domain superfamily/Winged helix DNA-binding domain"/>
    <property type="match status" value="1"/>
</dbReference>
<organism evidence="6 7">
    <name type="scientific">Noviherbaspirillum autotrophicum</name>
    <dbReference type="NCBI Taxonomy" id="709839"/>
    <lineage>
        <taxon>Bacteria</taxon>
        <taxon>Pseudomonadati</taxon>
        <taxon>Pseudomonadota</taxon>
        <taxon>Betaproteobacteria</taxon>
        <taxon>Burkholderiales</taxon>
        <taxon>Oxalobacteraceae</taxon>
        <taxon>Noviherbaspirillum</taxon>
    </lineage>
</organism>
<proteinExistence type="inferred from homology"/>
<evidence type="ECO:0000256" key="4">
    <source>
        <dbReference type="ARBA" id="ARBA00023163"/>
    </source>
</evidence>
<dbReference type="SUPFAM" id="SSF46785">
    <property type="entry name" value="Winged helix' DNA-binding domain"/>
    <property type="match status" value="1"/>
</dbReference>
<keyword evidence="7" id="KW-1185">Reference proteome</keyword>
<sequence length="285" mass="31510">MRWDDVRYFLELARQGSLSAAARSLAVEHTTVARRVAALEKRIGIRLFDRLPKSWSLTQDGEQLLQHAYRIEEEALAFSRATAGASSLRGTVRLSAPPVFGSHFLVPRLAAVRRQWPGIAIDLAGESREANLYRREADLALRLSRPEAPGLAARPLAQIGYGLYGASGWIGRASQEWEFVGYNDSLRETPQQQWLEKVAGARPFVLRSNDLAALYQACRAGLGIAVLPHFLARDDPALVALAEYPCPVARQLWLVVHPDVRRSPRVKAVADALVTLFRESAAVLA</sequence>
<keyword evidence="4" id="KW-0804">Transcription</keyword>
<dbReference type="InterPro" id="IPR000847">
    <property type="entry name" value="LysR_HTH_N"/>
</dbReference>
<dbReference type="PANTHER" id="PTHR30537:SF3">
    <property type="entry name" value="TRANSCRIPTIONAL REGULATORY PROTEIN"/>
    <property type="match status" value="1"/>
</dbReference>
<evidence type="ECO:0000259" key="5">
    <source>
        <dbReference type="PROSITE" id="PS50931"/>
    </source>
</evidence>
<dbReference type="InterPro" id="IPR036390">
    <property type="entry name" value="WH_DNA-bd_sf"/>
</dbReference>
<dbReference type="PANTHER" id="PTHR30537">
    <property type="entry name" value="HTH-TYPE TRANSCRIPTIONAL REGULATOR"/>
    <property type="match status" value="1"/>
</dbReference>
<dbReference type="EMBL" id="JWJG01000028">
    <property type="protein sequence ID" value="KIF83771.1"/>
    <property type="molecule type" value="Genomic_DNA"/>
</dbReference>
<dbReference type="Pfam" id="PF00126">
    <property type="entry name" value="HTH_1"/>
    <property type="match status" value="1"/>
</dbReference>
<dbReference type="GO" id="GO:0043565">
    <property type="term" value="F:sequence-specific DNA binding"/>
    <property type="evidence" value="ECO:0007669"/>
    <property type="project" value="TreeGrafter"/>
</dbReference>
<reference evidence="6 7" key="1">
    <citation type="submission" date="2014-12" db="EMBL/GenBank/DDBJ databases">
        <title>Denitrispirillum autotrophicum gen. nov., sp. nov., Denitrifying, Facultatively Autotrophic Bacteria Isolated from Rice Paddy Soil.</title>
        <authorList>
            <person name="Ishii S."/>
            <person name="Ashida N."/>
            <person name="Ohno H."/>
            <person name="Otsuka S."/>
            <person name="Yokota A."/>
            <person name="Senoo K."/>
        </authorList>
    </citation>
    <scope>NUCLEOTIDE SEQUENCE [LARGE SCALE GENOMIC DNA]</scope>
    <source>
        <strain evidence="6 7">TSA66</strain>
    </source>
</reference>
<gene>
    <name evidence="6" type="ORF">TSA66_15390</name>
</gene>
<name>A0A0C2C0E5_9BURK</name>
<dbReference type="GO" id="GO:0003700">
    <property type="term" value="F:DNA-binding transcription factor activity"/>
    <property type="evidence" value="ECO:0007669"/>
    <property type="project" value="InterPro"/>
</dbReference>
<dbReference type="PROSITE" id="PS50931">
    <property type="entry name" value="HTH_LYSR"/>
    <property type="match status" value="1"/>
</dbReference>
<comment type="similarity">
    <text evidence="1">Belongs to the LysR transcriptional regulatory family.</text>
</comment>
<evidence type="ECO:0000313" key="6">
    <source>
        <dbReference type="EMBL" id="KIF83771.1"/>
    </source>
</evidence>
<keyword evidence="2" id="KW-0805">Transcription regulation</keyword>
<dbReference type="OrthoDB" id="9072091at2"/>
<dbReference type="InterPro" id="IPR058163">
    <property type="entry name" value="LysR-type_TF_proteobact-type"/>
</dbReference>
<dbReference type="RefSeq" id="WP_040042648.1">
    <property type="nucleotide sequence ID" value="NZ_JWJG01000028.1"/>
</dbReference>
<dbReference type="Gene3D" id="3.40.190.290">
    <property type="match status" value="1"/>
</dbReference>
<comment type="caution">
    <text evidence="6">The sequence shown here is derived from an EMBL/GenBank/DDBJ whole genome shotgun (WGS) entry which is preliminary data.</text>
</comment>
<dbReference type="STRING" id="709839.TSA66_15390"/>
<feature type="domain" description="HTH lysR-type" evidence="5">
    <location>
        <begin position="1"/>
        <end position="58"/>
    </location>
</feature>
<dbReference type="InterPro" id="IPR005119">
    <property type="entry name" value="LysR_subst-bd"/>
</dbReference>
<dbReference type="SUPFAM" id="SSF53850">
    <property type="entry name" value="Periplasmic binding protein-like II"/>
    <property type="match status" value="1"/>
</dbReference>
<evidence type="ECO:0000313" key="7">
    <source>
        <dbReference type="Proteomes" id="UP000031572"/>
    </source>
</evidence>
<evidence type="ECO:0000256" key="3">
    <source>
        <dbReference type="ARBA" id="ARBA00023125"/>
    </source>
</evidence>
<dbReference type="Pfam" id="PF03466">
    <property type="entry name" value="LysR_substrate"/>
    <property type="match status" value="1"/>
</dbReference>
<dbReference type="AlphaFoldDB" id="A0A0C2C0E5"/>
<dbReference type="InterPro" id="IPR036388">
    <property type="entry name" value="WH-like_DNA-bd_sf"/>
</dbReference>
<dbReference type="GO" id="GO:0006351">
    <property type="term" value="P:DNA-templated transcription"/>
    <property type="evidence" value="ECO:0007669"/>
    <property type="project" value="TreeGrafter"/>
</dbReference>
<accession>A0A0C2C0E5</accession>
<keyword evidence="3" id="KW-0238">DNA-binding</keyword>
<dbReference type="Proteomes" id="UP000031572">
    <property type="component" value="Unassembled WGS sequence"/>
</dbReference>
<protein>
    <submittedName>
        <fullName evidence="6">LysR family transcriptional regulator</fullName>
    </submittedName>
</protein>